<keyword evidence="2" id="KW-1185">Reference proteome</keyword>
<dbReference type="Proteomes" id="UP000283523">
    <property type="component" value="Unassembled WGS sequence"/>
</dbReference>
<organism evidence="1 2">
    <name type="scientific">Fibrisoma montanum</name>
    <dbReference type="NCBI Taxonomy" id="2305895"/>
    <lineage>
        <taxon>Bacteria</taxon>
        <taxon>Pseudomonadati</taxon>
        <taxon>Bacteroidota</taxon>
        <taxon>Cytophagia</taxon>
        <taxon>Cytophagales</taxon>
        <taxon>Spirosomataceae</taxon>
        <taxon>Fibrisoma</taxon>
    </lineage>
</organism>
<evidence type="ECO:0000313" key="1">
    <source>
        <dbReference type="EMBL" id="RIV23599.1"/>
    </source>
</evidence>
<dbReference type="RefSeq" id="WP_119667815.1">
    <property type="nucleotide sequence ID" value="NZ_QXED01000003.1"/>
</dbReference>
<reference evidence="1 2" key="1">
    <citation type="submission" date="2018-08" db="EMBL/GenBank/DDBJ databases">
        <title>Fibrisoma montanum sp. nov., isolated from Danxia mountain soil.</title>
        <authorList>
            <person name="Huang Y."/>
        </authorList>
    </citation>
    <scope>NUCLEOTIDE SEQUENCE [LARGE SCALE GENOMIC DNA]</scope>
    <source>
        <strain evidence="1 2">HYT19</strain>
    </source>
</reference>
<proteinExistence type="predicted"/>
<name>A0A418MB54_9BACT</name>
<dbReference type="OrthoDB" id="1494495at2"/>
<evidence type="ECO:0000313" key="2">
    <source>
        <dbReference type="Proteomes" id="UP000283523"/>
    </source>
</evidence>
<sequence length="178" mass="19843">MTNPDLYPVELDPSASSFVANGHTYYVEREGRLSVERDGWLEKFGLYATLGRQSTVLVADMRRVHDALNDGKLADAAIIVDNIIKAAADMSIKAAPLYYICTLFINREDEDRKSYSLELGKQKIADWSGISAFFFSHLALSYLQITAESWKSLIQSISAVPTVDMTLQTPSPLPFESK</sequence>
<dbReference type="AlphaFoldDB" id="A0A418MB54"/>
<gene>
    <name evidence="1" type="ORF">DYU11_11500</name>
</gene>
<accession>A0A418MB54</accession>
<comment type="caution">
    <text evidence="1">The sequence shown here is derived from an EMBL/GenBank/DDBJ whole genome shotgun (WGS) entry which is preliminary data.</text>
</comment>
<dbReference type="EMBL" id="QXED01000003">
    <property type="protein sequence ID" value="RIV23599.1"/>
    <property type="molecule type" value="Genomic_DNA"/>
</dbReference>
<protein>
    <submittedName>
        <fullName evidence="1">Uncharacterized protein</fullName>
    </submittedName>
</protein>